<keyword evidence="4" id="KW-0687">Ribonucleoprotein</keyword>
<gene>
    <name evidence="4" type="ORF">PMALA_004810</name>
</gene>
<evidence type="ECO:0000256" key="1">
    <source>
        <dbReference type="SAM" id="Coils"/>
    </source>
</evidence>
<reference evidence="5" key="1">
    <citation type="submission" date="2016-05" db="EMBL/GenBank/DDBJ databases">
        <authorList>
            <person name="Naeem Raeece"/>
        </authorList>
    </citation>
    <scope>NUCLEOTIDE SEQUENCE [LARGE SCALE GENOMIC DNA]</scope>
</reference>
<dbReference type="InterPro" id="IPR007109">
    <property type="entry name" value="Brix"/>
</dbReference>
<dbReference type="GO" id="GO:0034457">
    <property type="term" value="C:Mpp10 complex"/>
    <property type="evidence" value="ECO:0007669"/>
    <property type="project" value="UniProtKB-ARBA"/>
</dbReference>
<feature type="domain" description="Brix" evidence="3">
    <location>
        <begin position="81"/>
        <end position="323"/>
    </location>
</feature>
<sequence length="396" mass="48589">MLRRNIRLRKEYLYLKRVEEEKKKYADKIKSIKQSYNENKKIRGDLKDEENELRKKMNLYDEKSLNRKLDDEYFFCGIENPRVLITTSRNPSAQLESFAKEFKLLIPNSEKVNRGSYYVKDLINFARKNNITDVIILHEYKGKPRNLIICHLPFGPTLFCTIKDCKMRHEFIDQINNMSSCNPHLIFHNFNSDLGKRIMNIFKYLFPPVKIRVNKKKLVRNKNCEYIANGIHTKIIKQTDENGKEEEETEQTDKEFQISVKNDEYGNLQKYENNRIITFFNKNDIIYFRHYNWETNENNEIILNEVGPRFSFIVYKINKETLDSLNEDYEYRKEKKKEKRREKKKEKRREKKKEKRREKKKEKRREKKKEKRREKKKEKRREKKKEKRREKKKEKK</sequence>
<feature type="region of interest" description="Disordered" evidence="2">
    <location>
        <begin position="333"/>
        <end position="396"/>
    </location>
</feature>
<dbReference type="GO" id="GO:0042134">
    <property type="term" value="F:rRNA primary transcript binding"/>
    <property type="evidence" value="ECO:0007669"/>
    <property type="project" value="InterPro"/>
</dbReference>
<dbReference type="GO" id="GO:0042274">
    <property type="term" value="P:ribosomal small subunit biogenesis"/>
    <property type="evidence" value="ECO:0007669"/>
    <property type="project" value="UniProtKB-ARBA"/>
</dbReference>
<dbReference type="PANTHER" id="PTHR22734:SF2">
    <property type="entry name" value="U3 SMALL NUCLEOLAR RIBONUCLEOPROTEIN PROTEIN IMP4"/>
    <property type="match status" value="1"/>
</dbReference>
<dbReference type="PANTHER" id="PTHR22734">
    <property type="entry name" value="U3 SMALL NUCLEOLAR RIBONUCLEOPROTEIN PROTEIN IMP4"/>
    <property type="match status" value="1"/>
</dbReference>
<proteinExistence type="predicted"/>
<evidence type="ECO:0000313" key="4">
    <source>
        <dbReference type="EMBL" id="SBS82887.1"/>
    </source>
</evidence>
<evidence type="ECO:0000313" key="5">
    <source>
        <dbReference type="Proteomes" id="UP000078597"/>
    </source>
</evidence>
<organism evidence="4 5">
    <name type="scientific">Plasmodium malariae</name>
    <dbReference type="NCBI Taxonomy" id="5858"/>
    <lineage>
        <taxon>Eukaryota</taxon>
        <taxon>Sar</taxon>
        <taxon>Alveolata</taxon>
        <taxon>Apicomplexa</taxon>
        <taxon>Aconoidasida</taxon>
        <taxon>Haemosporida</taxon>
        <taxon>Plasmodiidae</taxon>
        <taxon>Plasmodium</taxon>
        <taxon>Plasmodium (Plasmodium)</taxon>
    </lineage>
</organism>
<dbReference type="AlphaFoldDB" id="A0A1A8VU59"/>
<dbReference type="GO" id="GO:0032040">
    <property type="term" value="C:small-subunit processome"/>
    <property type="evidence" value="ECO:0007669"/>
    <property type="project" value="TreeGrafter"/>
</dbReference>
<dbReference type="GO" id="GO:0030515">
    <property type="term" value="F:snoRNA binding"/>
    <property type="evidence" value="ECO:0007669"/>
    <property type="project" value="TreeGrafter"/>
</dbReference>
<dbReference type="Proteomes" id="UP000078597">
    <property type="component" value="Unassembled WGS sequence"/>
</dbReference>
<name>A0A1A8VU59_PLAMA</name>
<evidence type="ECO:0000256" key="2">
    <source>
        <dbReference type="SAM" id="MobiDB-lite"/>
    </source>
</evidence>
<dbReference type="Pfam" id="PF04427">
    <property type="entry name" value="Brix"/>
    <property type="match status" value="1"/>
</dbReference>
<dbReference type="VEuPathDB" id="PlasmoDB:PmUG01_05027300"/>
<dbReference type="GO" id="GO:0005654">
    <property type="term" value="C:nucleoplasm"/>
    <property type="evidence" value="ECO:0007669"/>
    <property type="project" value="UniProtKB-ARBA"/>
</dbReference>
<feature type="compositionally biased region" description="Basic residues" evidence="2">
    <location>
        <begin position="334"/>
        <end position="396"/>
    </location>
</feature>
<evidence type="ECO:0000259" key="3">
    <source>
        <dbReference type="PROSITE" id="PS50833"/>
    </source>
</evidence>
<dbReference type="GO" id="GO:0006364">
    <property type="term" value="P:rRNA processing"/>
    <property type="evidence" value="ECO:0007669"/>
    <property type="project" value="InterPro"/>
</dbReference>
<feature type="coiled-coil region" evidence="1">
    <location>
        <begin position="15"/>
        <end position="66"/>
    </location>
</feature>
<dbReference type="EMBL" id="FLQW01000261">
    <property type="protein sequence ID" value="SBS82887.1"/>
    <property type="molecule type" value="Genomic_DNA"/>
</dbReference>
<dbReference type="PROSITE" id="PS50833">
    <property type="entry name" value="BRIX"/>
    <property type="match status" value="1"/>
</dbReference>
<protein>
    <submittedName>
        <fullName evidence="4">U3 small nucleolar ribonucleoprotein protein IMP4, putative (IMP4)</fullName>
    </submittedName>
</protein>
<keyword evidence="1" id="KW-0175">Coiled coil</keyword>
<dbReference type="Gene3D" id="3.40.50.10480">
    <property type="entry name" value="Probable brix-domain ribosomal biogenesis protein"/>
    <property type="match status" value="1"/>
</dbReference>
<dbReference type="FunFam" id="3.40.50.10480:FF:000001">
    <property type="entry name" value="IMP4, U3 small nucleolar ribonucleoprotein"/>
    <property type="match status" value="1"/>
</dbReference>
<dbReference type="SMART" id="SM00879">
    <property type="entry name" value="Brix"/>
    <property type="match status" value="1"/>
</dbReference>
<accession>A0A1A8VU59</accession>
<dbReference type="InterPro" id="IPR044281">
    <property type="entry name" value="IMP4/RPF1"/>
</dbReference>
<dbReference type="SUPFAM" id="SSF52954">
    <property type="entry name" value="Class II aaRS ABD-related"/>
    <property type="match status" value="1"/>
</dbReference>